<reference evidence="1" key="1">
    <citation type="submission" date="2020-10" db="EMBL/GenBank/DDBJ databases">
        <title>Phylogeny of dyella-like bacteria.</title>
        <authorList>
            <person name="Fu J."/>
        </authorList>
    </citation>
    <scope>NUCLEOTIDE SEQUENCE</scope>
    <source>
        <strain evidence="1">DHON07</strain>
    </source>
</reference>
<keyword evidence="2" id="KW-1185">Reference proteome</keyword>
<gene>
    <name evidence="1" type="ORF">ISS99_07445</name>
</gene>
<evidence type="ECO:0000313" key="1">
    <source>
        <dbReference type="EMBL" id="MBM7129355.1"/>
    </source>
</evidence>
<protein>
    <submittedName>
        <fullName evidence="1">Uncharacterized protein</fullName>
    </submittedName>
</protein>
<dbReference type="EMBL" id="JADIKF010000037">
    <property type="protein sequence ID" value="MBM7129355.1"/>
    <property type="molecule type" value="Genomic_DNA"/>
</dbReference>
<comment type="caution">
    <text evidence="1">The sequence shown here is derived from an EMBL/GenBank/DDBJ whole genome shotgun (WGS) entry which is preliminary data.</text>
</comment>
<dbReference type="Proteomes" id="UP001430193">
    <property type="component" value="Unassembled WGS sequence"/>
</dbReference>
<name>A0ABS2KES4_9GAMM</name>
<proteinExistence type="predicted"/>
<evidence type="ECO:0000313" key="2">
    <source>
        <dbReference type="Proteomes" id="UP001430193"/>
    </source>
</evidence>
<organism evidence="1 2">
    <name type="scientific">Dyella mobilis</name>
    <dbReference type="NCBI Taxonomy" id="1849582"/>
    <lineage>
        <taxon>Bacteria</taxon>
        <taxon>Pseudomonadati</taxon>
        <taxon>Pseudomonadota</taxon>
        <taxon>Gammaproteobacteria</taxon>
        <taxon>Lysobacterales</taxon>
        <taxon>Rhodanobacteraceae</taxon>
        <taxon>Dyella</taxon>
    </lineage>
</organism>
<accession>A0ABS2KES4</accession>
<dbReference type="RefSeq" id="WP_204630960.1">
    <property type="nucleotide sequence ID" value="NZ_BSOC01000004.1"/>
</dbReference>
<sequence length="110" mass="12029">MAEPDHTSLSRLSGLPDHLFTHLPGAPPDGADMTEDELLELHSAIAGIEDVKHVITCLLADSDAFREVLESGRDTSPRLWPLPAMVYGSLLVAIRFLDECALMLRRDAHG</sequence>